<reference evidence="2 3" key="1">
    <citation type="journal article" date="2013" name="Antonie Van Leeuwenhoek">
        <title>Paracoccus zhejiangensis sp. nov., isolated from activated sludge in wastewater-treatment system.</title>
        <authorList>
            <person name="Wu Z.G."/>
            <person name="Zhang D.F."/>
            <person name="Liu Y.L."/>
            <person name="Wang F."/>
            <person name="Jiang X."/>
            <person name="Li C."/>
            <person name="Li S.P."/>
            <person name="Hong Q."/>
            <person name="Li W.J."/>
        </authorList>
    </citation>
    <scope>NUCLEOTIDE SEQUENCE [LARGE SCALE GENOMIC DNA]</scope>
    <source>
        <strain evidence="2 3">J6</strain>
        <plasmid evidence="3">Plasmid ppz01</plasmid>
    </source>
</reference>
<name>A0A2H5F4P6_9RHOB</name>
<evidence type="ECO:0000313" key="3">
    <source>
        <dbReference type="Proteomes" id="UP000234530"/>
    </source>
</evidence>
<dbReference type="AlphaFoldDB" id="A0A2H5F4P6"/>
<keyword evidence="1" id="KW-0732">Signal</keyword>
<evidence type="ECO:0000256" key="1">
    <source>
        <dbReference type="SAM" id="SignalP"/>
    </source>
</evidence>
<geneLocation type="plasmid" evidence="3">
    <name>ppz01</name>
</geneLocation>
<organism evidence="2 3">
    <name type="scientific">Paracoccus zhejiangensis</name>
    <dbReference type="NCBI Taxonomy" id="1077935"/>
    <lineage>
        <taxon>Bacteria</taxon>
        <taxon>Pseudomonadati</taxon>
        <taxon>Pseudomonadota</taxon>
        <taxon>Alphaproteobacteria</taxon>
        <taxon>Rhodobacterales</taxon>
        <taxon>Paracoccaceae</taxon>
        <taxon>Paracoccus</taxon>
    </lineage>
</organism>
<dbReference type="Proteomes" id="UP000234530">
    <property type="component" value="Plasmid pPZ01"/>
</dbReference>
<dbReference type="EMBL" id="CP025431">
    <property type="protein sequence ID" value="AUH66513.1"/>
    <property type="molecule type" value="Genomic_DNA"/>
</dbReference>
<sequence>MCRHSAMIAILLLGSALHLTGCAETSTSGPASISTPDGSPAATLLPAVAGHARMIGASSQTVGDSASIVTYGGPPRDYIACSGGPATRSMILDSRTTLTADGPTLRAETAYLVTSAAAGGGAPNSVAFGTTDSGRFADGTECRATGRLENALLGRK</sequence>
<keyword evidence="3" id="KW-1185">Reference proteome</keyword>
<gene>
    <name evidence="2" type="ORF">CX676_19575</name>
</gene>
<keyword evidence="2" id="KW-0614">Plasmid</keyword>
<evidence type="ECO:0000313" key="2">
    <source>
        <dbReference type="EMBL" id="AUH66513.1"/>
    </source>
</evidence>
<protein>
    <submittedName>
        <fullName evidence="2">Uncharacterized protein</fullName>
    </submittedName>
</protein>
<accession>A0A2H5F4P6</accession>
<feature type="signal peptide" evidence="1">
    <location>
        <begin position="1"/>
        <end position="23"/>
    </location>
</feature>
<dbReference type="KEGG" id="pzh:CX676_19575"/>
<proteinExistence type="predicted"/>
<feature type="chain" id="PRO_5014173111" evidence="1">
    <location>
        <begin position="24"/>
        <end position="156"/>
    </location>
</feature>